<evidence type="ECO:0000256" key="1">
    <source>
        <dbReference type="ARBA" id="ARBA00004196"/>
    </source>
</evidence>
<reference evidence="7 8" key="1">
    <citation type="submission" date="2023-04" db="EMBL/GenBank/DDBJ databases">
        <title>Klugiella caeni sp. nov. isolated from the sludge of biochemical tank.</title>
        <authorList>
            <person name="Geng K."/>
        </authorList>
    </citation>
    <scope>NUCLEOTIDE SEQUENCE [LARGE SCALE GENOMIC DNA]</scope>
    <source>
        <strain evidence="7 8">YN-L-19</strain>
    </source>
</reference>
<keyword evidence="2 5" id="KW-0813">Transport</keyword>
<keyword evidence="3" id="KW-0479">Metal-binding</keyword>
<comment type="similarity">
    <text evidence="5">Belongs to the bacterial solute-binding protein 9 family.</text>
</comment>
<keyword evidence="8" id="KW-1185">Reference proteome</keyword>
<name>A0AAW6TAS6_9MICO</name>
<organism evidence="7 8">
    <name type="scientific">Ruicaihuangia caeni</name>
    <dbReference type="NCBI Taxonomy" id="3042517"/>
    <lineage>
        <taxon>Bacteria</taxon>
        <taxon>Bacillati</taxon>
        <taxon>Actinomycetota</taxon>
        <taxon>Actinomycetes</taxon>
        <taxon>Micrococcales</taxon>
        <taxon>Microbacteriaceae</taxon>
        <taxon>Ruicaihuangia</taxon>
    </lineage>
</organism>
<dbReference type="Gene3D" id="3.40.50.1980">
    <property type="entry name" value="Nitrogenase molybdenum iron protein domain"/>
    <property type="match status" value="2"/>
</dbReference>
<dbReference type="EMBL" id="JASATX010000003">
    <property type="protein sequence ID" value="MDI2099068.1"/>
    <property type="molecule type" value="Genomic_DNA"/>
</dbReference>
<feature type="compositionally biased region" description="Basic and acidic residues" evidence="6">
    <location>
        <begin position="122"/>
        <end position="159"/>
    </location>
</feature>
<keyword evidence="4" id="KW-0732">Signal</keyword>
<evidence type="ECO:0000256" key="4">
    <source>
        <dbReference type="ARBA" id="ARBA00022729"/>
    </source>
</evidence>
<comment type="subcellular location">
    <subcellularLocation>
        <location evidence="1">Cell envelope</location>
    </subcellularLocation>
</comment>
<evidence type="ECO:0000256" key="6">
    <source>
        <dbReference type="SAM" id="MobiDB-lite"/>
    </source>
</evidence>
<dbReference type="PROSITE" id="PS51257">
    <property type="entry name" value="PROKAR_LIPOPROTEIN"/>
    <property type="match status" value="1"/>
</dbReference>
<comment type="caution">
    <text evidence="7">The sequence shown here is derived from an EMBL/GenBank/DDBJ whole genome shotgun (WGS) entry which is preliminary data.</text>
</comment>
<dbReference type="InterPro" id="IPR006127">
    <property type="entry name" value="ZnuA-like"/>
</dbReference>
<dbReference type="GO" id="GO:0030313">
    <property type="term" value="C:cell envelope"/>
    <property type="evidence" value="ECO:0007669"/>
    <property type="project" value="UniProtKB-SubCell"/>
</dbReference>
<dbReference type="PANTHER" id="PTHR42953:SF1">
    <property type="entry name" value="METAL-BINDING PROTEIN HI_0362-RELATED"/>
    <property type="match status" value="1"/>
</dbReference>
<proteinExistence type="inferred from homology"/>
<sequence length="362" mass="37769">MNLKRPLAALGTAVVAVLGLVGCSTELPGRDTGLSIVVTTTQLGDLTREVAGDDAAVTQLLKPNTSAHSFDPSAADLLALSRADVLVMNGAGLEPWLEGAISASGFDGQVFDASHAVALREGHDDHDHGHDTDHGHDDDHGDSAADSAEHDEHEGHADAAADGAATAGSDQVADPHLWTSIRNAIRIVDELAHTLEALDAPRAEAYIERGHAYAHRLEALDEWTTEQIDRVPAEQRLIVSNHDSLGYFNADYGITYVGAVIPSFDDSAELSASDIDALVAAIRASGAKAVFAEASLSPKAAETIAREAGVRVFAGADALYVDSLGPAGSPAGTYIGAQVHNVERILQSWGVEAAPPPAEVRE</sequence>
<dbReference type="RefSeq" id="WP_281488852.1">
    <property type="nucleotide sequence ID" value="NZ_JASATX010000003.1"/>
</dbReference>
<dbReference type="PRINTS" id="PR00690">
    <property type="entry name" value="ADHESNFAMILY"/>
</dbReference>
<dbReference type="AlphaFoldDB" id="A0AAW6TAS6"/>
<dbReference type="InterPro" id="IPR006128">
    <property type="entry name" value="Lipoprotein_PsaA-like"/>
</dbReference>
<dbReference type="GO" id="GO:0007155">
    <property type="term" value="P:cell adhesion"/>
    <property type="evidence" value="ECO:0007669"/>
    <property type="project" value="InterPro"/>
</dbReference>
<dbReference type="PANTHER" id="PTHR42953">
    <property type="entry name" value="HIGH-AFFINITY ZINC UPTAKE SYSTEM PROTEIN ZNUA-RELATED"/>
    <property type="match status" value="1"/>
</dbReference>
<evidence type="ECO:0000256" key="2">
    <source>
        <dbReference type="ARBA" id="ARBA00022448"/>
    </source>
</evidence>
<dbReference type="GO" id="GO:0030001">
    <property type="term" value="P:metal ion transport"/>
    <property type="evidence" value="ECO:0007669"/>
    <property type="project" value="InterPro"/>
</dbReference>
<evidence type="ECO:0000313" key="8">
    <source>
        <dbReference type="Proteomes" id="UP001321506"/>
    </source>
</evidence>
<evidence type="ECO:0000256" key="3">
    <source>
        <dbReference type="ARBA" id="ARBA00022723"/>
    </source>
</evidence>
<accession>A0AAW6TAS6</accession>
<feature type="region of interest" description="Disordered" evidence="6">
    <location>
        <begin position="122"/>
        <end position="171"/>
    </location>
</feature>
<protein>
    <submittedName>
        <fullName evidence="7">Metal ABC transporter substrate-binding protein</fullName>
    </submittedName>
</protein>
<dbReference type="GO" id="GO:0046872">
    <property type="term" value="F:metal ion binding"/>
    <property type="evidence" value="ECO:0007669"/>
    <property type="project" value="UniProtKB-KW"/>
</dbReference>
<dbReference type="Proteomes" id="UP001321506">
    <property type="component" value="Unassembled WGS sequence"/>
</dbReference>
<dbReference type="Pfam" id="PF01297">
    <property type="entry name" value="ZnuA"/>
    <property type="match status" value="1"/>
</dbReference>
<dbReference type="PRINTS" id="PR00691">
    <property type="entry name" value="ADHESINB"/>
</dbReference>
<gene>
    <name evidence="7" type="ORF">QF206_08855</name>
</gene>
<evidence type="ECO:0000256" key="5">
    <source>
        <dbReference type="RuleBase" id="RU003512"/>
    </source>
</evidence>
<dbReference type="InterPro" id="IPR050492">
    <property type="entry name" value="Bact_metal-bind_prot9"/>
</dbReference>
<evidence type="ECO:0000313" key="7">
    <source>
        <dbReference type="EMBL" id="MDI2099068.1"/>
    </source>
</evidence>
<dbReference type="InterPro" id="IPR006129">
    <property type="entry name" value="AdhesinB"/>
</dbReference>
<dbReference type="SUPFAM" id="SSF53807">
    <property type="entry name" value="Helical backbone' metal receptor"/>
    <property type="match status" value="1"/>
</dbReference>
<feature type="compositionally biased region" description="Low complexity" evidence="6">
    <location>
        <begin position="160"/>
        <end position="170"/>
    </location>
</feature>